<dbReference type="InterPro" id="IPR050357">
    <property type="entry name" value="Arrestin_domain-protein"/>
</dbReference>
<dbReference type="Proteomes" id="UP001583193">
    <property type="component" value="Unassembled WGS sequence"/>
</dbReference>
<comment type="similarity">
    <text evidence="1">Belongs to the arrestin family.</text>
</comment>
<gene>
    <name evidence="6" type="ORF">Plec18167_009564</name>
</gene>
<evidence type="ECO:0000256" key="3">
    <source>
        <dbReference type="ARBA" id="ARBA00038766"/>
    </source>
</evidence>
<feature type="region of interest" description="Disordered" evidence="4">
    <location>
        <begin position="102"/>
        <end position="121"/>
    </location>
</feature>
<name>A0ABR3WMS8_9EURO</name>
<reference evidence="6 7" key="1">
    <citation type="journal article" date="2024" name="IMA Fungus">
        <title>IMA Genome - F19 : A genome assembly and annotation guide to empower mycologists, including annotated draft genome sequences of Ceratocystis pirilliformis, Diaporthe australafricana, Fusarium ophioides, Paecilomyces lecythidis, and Sporothrix stenoceras.</title>
        <authorList>
            <person name="Aylward J."/>
            <person name="Wilson A.M."/>
            <person name="Visagie C.M."/>
            <person name="Spraker J."/>
            <person name="Barnes I."/>
            <person name="Buitendag C."/>
            <person name="Ceriani C."/>
            <person name="Del Mar Angel L."/>
            <person name="du Plessis D."/>
            <person name="Fuchs T."/>
            <person name="Gasser K."/>
            <person name="Kramer D."/>
            <person name="Li W."/>
            <person name="Munsamy K."/>
            <person name="Piso A."/>
            <person name="Price J.L."/>
            <person name="Sonnekus B."/>
            <person name="Thomas C."/>
            <person name="van der Nest A."/>
            <person name="van Dijk A."/>
            <person name="van Heerden A."/>
            <person name="van Vuuren N."/>
            <person name="Yilmaz N."/>
            <person name="Duong T.A."/>
            <person name="van der Merwe N.A."/>
            <person name="Wingfield M.J."/>
            <person name="Wingfield B.D."/>
        </authorList>
    </citation>
    <scope>NUCLEOTIDE SEQUENCE [LARGE SCALE GENOMIC DNA]</scope>
    <source>
        <strain evidence="6 7">CMW 18167</strain>
    </source>
</reference>
<proteinExistence type="inferred from homology"/>
<evidence type="ECO:0000313" key="6">
    <source>
        <dbReference type="EMBL" id="KAL1864955.1"/>
    </source>
</evidence>
<dbReference type="CDD" id="cd22952">
    <property type="entry name" value="ART10-like"/>
    <property type="match status" value="1"/>
</dbReference>
<dbReference type="Pfam" id="PF00339">
    <property type="entry name" value="Arrestin_N"/>
    <property type="match status" value="1"/>
</dbReference>
<dbReference type="PANTHER" id="PTHR11188:SF17">
    <property type="entry name" value="FI21816P1"/>
    <property type="match status" value="1"/>
</dbReference>
<feature type="compositionally biased region" description="Basic and acidic residues" evidence="4">
    <location>
        <begin position="380"/>
        <end position="391"/>
    </location>
</feature>
<comment type="caution">
    <text evidence="6">The sequence shown here is derived from an EMBL/GenBank/DDBJ whole genome shotgun (WGS) entry which is preliminary data.</text>
</comment>
<keyword evidence="2" id="KW-0833">Ubl conjugation pathway</keyword>
<feature type="domain" description="Arrestin-like N-terminal" evidence="5">
    <location>
        <begin position="5"/>
        <end position="103"/>
    </location>
</feature>
<dbReference type="InterPro" id="IPR014752">
    <property type="entry name" value="Arrestin-like_C"/>
</dbReference>
<evidence type="ECO:0000256" key="1">
    <source>
        <dbReference type="ARBA" id="ARBA00005298"/>
    </source>
</evidence>
<organism evidence="6 7">
    <name type="scientific">Paecilomyces lecythidis</name>
    <dbReference type="NCBI Taxonomy" id="3004212"/>
    <lineage>
        <taxon>Eukaryota</taxon>
        <taxon>Fungi</taxon>
        <taxon>Dikarya</taxon>
        <taxon>Ascomycota</taxon>
        <taxon>Pezizomycotina</taxon>
        <taxon>Eurotiomycetes</taxon>
        <taxon>Eurotiomycetidae</taxon>
        <taxon>Eurotiales</taxon>
        <taxon>Thermoascaceae</taxon>
        <taxon>Paecilomyces</taxon>
    </lineage>
</organism>
<evidence type="ECO:0000256" key="2">
    <source>
        <dbReference type="ARBA" id="ARBA00022786"/>
    </source>
</evidence>
<dbReference type="Gene3D" id="2.60.40.640">
    <property type="match status" value="1"/>
</dbReference>
<sequence length="432" mass="48104">MPLIIYLDNPLPSYSGGETIRGHITLESLTQLEVKDIRIKLSGKAKTKIKKVKHVGAPRTTYRGKAILFEKEKILAHVDGTLPPQTLEWPFEFTFPTHVQPRSGKSQWSSQTPFDAESTHSLPPTFTADVRNELWDIESVVAYRIQVDVSKTQRMLVGKSLLFHEVIPLTFIPPVPFEEKGYASASRMETLTIRSLLLLPENRGRRLDIREKITSWLSPGQLPLFKFRVRLNYSSCLHQSEPMACTLDIEPMLEDSTVTSIPPTVFLESVSLTLLTRTVARSSPSIIGSLVGDVEESKNILSKGSLRVPFTDHIDISDTCGQISLQHPDPSFSTFNICRSYKLRADIVLECAEKKVTFSVSDADVLILPDKRSIEVSDALDDGKTKGEHPYLARQVEAPIEPVPELESDGVSPPAYEYSSSVSVASCEKGDL</sequence>
<feature type="compositionally biased region" description="Polar residues" evidence="4">
    <location>
        <begin position="103"/>
        <end position="121"/>
    </location>
</feature>
<evidence type="ECO:0000313" key="7">
    <source>
        <dbReference type="Proteomes" id="UP001583193"/>
    </source>
</evidence>
<accession>A0ABR3WMS8</accession>
<evidence type="ECO:0000256" key="4">
    <source>
        <dbReference type="SAM" id="MobiDB-lite"/>
    </source>
</evidence>
<feature type="region of interest" description="Disordered" evidence="4">
    <location>
        <begin position="380"/>
        <end position="417"/>
    </location>
</feature>
<protein>
    <recommendedName>
        <fullName evidence="5">Arrestin-like N-terminal domain-containing protein</fullName>
    </recommendedName>
</protein>
<dbReference type="PANTHER" id="PTHR11188">
    <property type="entry name" value="ARRESTIN DOMAIN CONTAINING PROTEIN"/>
    <property type="match status" value="1"/>
</dbReference>
<evidence type="ECO:0000259" key="5">
    <source>
        <dbReference type="Pfam" id="PF00339"/>
    </source>
</evidence>
<dbReference type="EMBL" id="JAVDPF010000066">
    <property type="protein sequence ID" value="KAL1864955.1"/>
    <property type="molecule type" value="Genomic_DNA"/>
</dbReference>
<keyword evidence="7" id="KW-1185">Reference proteome</keyword>
<comment type="subunit">
    <text evidence="3">Interacts with hulA.</text>
</comment>
<dbReference type="InterPro" id="IPR011021">
    <property type="entry name" value="Arrestin-like_N"/>
</dbReference>